<proteinExistence type="predicted"/>
<dbReference type="PANTHER" id="PTHR11946">
    <property type="entry name" value="VALYL-TRNA SYNTHETASES"/>
    <property type="match status" value="1"/>
</dbReference>
<evidence type="ECO:0000256" key="3">
    <source>
        <dbReference type="ARBA" id="ARBA00022741"/>
    </source>
</evidence>
<keyword evidence="5" id="KW-0648">Protein biosynthesis</keyword>
<dbReference type="GO" id="GO:0005829">
    <property type="term" value="C:cytosol"/>
    <property type="evidence" value="ECO:0007669"/>
    <property type="project" value="TreeGrafter"/>
</dbReference>
<feature type="domain" description="Methionyl/Valyl/Leucyl/Isoleucyl-tRNA synthetase anticodon-binding" evidence="10">
    <location>
        <begin position="598"/>
        <end position="705"/>
    </location>
</feature>
<dbReference type="Gene3D" id="3.40.50.620">
    <property type="entry name" value="HUPs"/>
    <property type="match status" value="2"/>
</dbReference>
<evidence type="ECO:0000259" key="10">
    <source>
        <dbReference type="Pfam" id="PF08264"/>
    </source>
</evidence>
<dbReference type="STRING" id="1802200.A2812_03295"/>
<keyword evidence="2 11" id="KW-0436">Ligase</keyword>
<dbReference type="SUPFAM" id="SSF50677">
    <property type="entry name" value="ValRS/IleRS/LeuRS editing domain"/>
    <property type="match status" value="1"/>
</dbReference>
<dbReference type="CDD" id="cd07962">
    <property type="entry name" value="Anticodon_Ia_Val"/>
    <property type="match status" value="1"/>
</dbReference>
<dbReference type="InterPro" id="IPR009008">
    <property type="entry name" value="Val/Leu/Ile-tRNA-synth_edit"/>
</dbReference>
<dbReference type="InterPro" id="IPR033705">
    <property type="entry name" value="Anticodon_Ia_Val"/>
</dbReference>
<dbReference type="PANTHER" id="PTHR11946:SF93">
    <property type="entry name" value="VALINE--TRNA LIGASE, CHLOROPLASTIC_MITOCHONDRIAL 2"/>
    <property type="match status" value="1"/>
</dbReference>
<evidence type="ECO:0000256" key="4">
    <source>
        <dbReference type="ARBA" id="ARBA00022840"/>
    </source>
</evidence>
<gene>
    <name evidence="11" type="ORF">A2812_03295</name>
</gene>
<dbReference type="InterPro" id="IPR002300">
    <property type="entry name" value="aa-tRNA-synth_Ia"/>
</dbReference>
<dbReference type="InterPro" id="IPR009080">
    <property type="entry name" value="tRNAsynth_Ia_anticodon-bd"/>
</dbReference>
<dbReference type="GO" id="GO:0004832">
    <property type="term" value="F:valine-tRNA ligase activity"/>
    <property type="evidence" value="ECO:0007669"/>
    <property type="project" value="UniProtKB-UniRule"/>
</dbReference>
<sequence length="705" mass="82452">MPYDPKKVEDKIYRLWEESGFFNPDNLPKRHKKPYTIIMPPTNANGNLHAGHALVMTIEDIMTRYKRMQGYRALWLPGLDHAGFETQVVYEKKLEKEGRSRFKMTPEELYKEISEFTDNNKKNIESQVKKMGSSCDWSRKKFTLDENIIKIVYRTFEKFNRDGLIYKGKKIINWCPKHQTSLSDLETSDAEKIDKFYYLKYGPFTIATARPETKFGDKYVVMNPKDKRYKDYKDGQKIELEWINGPITATIIKDEVIDMNFGTGVMTITPWHDAVDFGIAERHDLEKEQIIDFFGKLLPIAGEFSGMKILEARPKIIEKLQSKGLVEKIEENYKHAVKTCYKCGTLIEPQIKDQWFLKMNPLAKPAIEAIKTDKIKFIPEHYKKIALHWLNNILDWPLSRQIVWGIPIPAKICEQCGENIIDIEDKITECKKCKGILKKETDTFDTWFSSGQWPYASLGYPKDKDFKTFYPTDVMETGGDLIFFWVSRMIMLGLYNTKKIPFKTVYMHGLILDAKGQKMSKSKGNVINPLDLIEKFGTDALRMSIVVGNTPGTSLPLDENRIRGYRNFATKIWNASRFVLMNLKGYKEGSKIQLGAKDKKILKDFQKQTKEITKDMDNFRFYIASEKIYHYFWHTFCDKIIEEQKPRLCGENQKEKSCSQYLLLTILSESLKILHPFMPFITEEIYHQLPIKNKQKCLMIEKWPK</sequence>
<dbReference type="EC" id="6.1.1.9" evidence="1 8"/>
<dbReference type="Gene3D" id="1.10.730.10">
    <property type="entry name" value="Isoleucyl-tRNA Synthetase, Domain 1"/>
    <property type="match status" value="1"/>
</dbReference>
<reference evidence="11 12" key="1">
    <citation type="journal article" date="2016" name="Nat. Commun.">
        <title>Thousands of microbial genomes shed light on interconnected biogeochemical processes in an aquifer system.</title>
        <authorList>
            <person name="Anantharaman K."/>
            <person name="Brown C.T."/>
            <person name="Hug L.A."/>
            <person name="Sharon I."/>
            <person name="Castelle C.J."/>
            <person name="Probst A.J."/>
            <person name="Thomas B.C."/>
            <person name="Singh A."/>
            <person name="Wilkins M.J."/>
            <person name="Karaoz U."/>
            <person name="Brodie E.L."/>
            <person name="Williams K.H."/>
            <person name="Hubbard S.S."/>
            <person name="Banfield J.F."/>
        </authorList>
    </citation>
    <scope>NUCLEOTIDE SEQUENCE [LARGE SCALE GENOMIC DNA]</scope>
</reference>
<dbReference type="NCBIfam" id="NF004349">
    <property type="entry name" value="PRK05729.1"/>
    <property type="match status" value="1"/>
</dbReference>
<dbReference type="Pfam" id="PF00133">
    <property type="entry name" value="tRNA-synt_1"/>
    <property type="match status" value="1"/>
</dbReference>
<dbReference type="InterPro" id="IPR002303">
    <property type="entry name" value="Valyl-tRNA_ligase"/>
</dbReference>
<evidence type="ECO:0000256" key="7">
    <source>
        <dbReference type="ARBA" id="ARBA00047552"/>
    </source>
</evidence>
<evidence type="ECO:0000256" key="5">
    <source>
        <dbReference type="ARBA" id="ARBA00022917"/>
    </source>
</evidence>
<protein>
    <recommendedName>
        <fullName evidence="1 8">Valine--tRNA ligase</fullName>
        <ecNumber evidence="1 8">6.1.1.9</ecNumber>
    </recommendedName>
</protein>
<keyword evidence="6" id="KW-0030">Aminoacyl-tRNA synthetase</keyword>
<keyword evidence="3" id="KW-0547">Nucleotide-binding</keyword>
<dbReference type="GO" id="GO:0005524">
    <property type="term" value="F:ATP binding"/>
    <property type="evidence" value="ECO:0007669"/>
    <property type="project" value="UniProtKB-KW"/>
</dbReference>
<evidence type="ECO:0000256" key="6">
    <source>
        <dbReference type="ARBA" id="ARBA00023146"/>
    </source>
</evidence>
<evidence type="ECO:0000256" key="8">
    <source>
        <dbReference type="NCBIfam" id="TIGR00422"/>
    </source>
</evidence>
<dbReference type="InterPro" id="IPR013155">
    <property type="entry name" value="M/V/L/I-tRNA-synth_anticd-bd"/>
</dbReference>
<dbReference type="PRINTS" id="PR00986">
    <property type="entry name" value="TRNASYNTHVAL"/>
</dbReference>
<evidence type="ECO:0000313" key="12">
    <source>
        <dbReference type="Proteomes" id="UP000177190"/>
    </source>
</evidence>
<dbReference type="SUPFAM" id="SSF52374">
    <property type="entry name" value="Nucleotidylyl transferase"/>
    <property type="match status" value="1"/>
</dbReference>
<dbReference type="GO" id="GO:0006438">
    <property type="term" value="P:valyl-tRNA aminoacylation"/>
    <property type="evidence" value="ECO:0007669"/>
    <property type="project" value="UniProtKB-UniRule"/>
</dbReference>
<dbReference type="InterPro" id="IPR014729">
    <property type="entry name" value="Rossmann-like_a/b/a_fold"/>
</dbReference>
<dbReference type="NCBIfam" id="TIGR00422">
    <property type="entry name" value="valS"/>
    <property type="match status" value="1"/>
</dbReference>
<dbReference type="AlphaFoldDB" id="A0A1G2HSW0"/>
<feature type="domain" description="Aminoacyl-tRNA synthetase class Ia" evidence="9">
    <location>
        <begin position="11"/>
        <end position="549"/>
    </location>
</feature>
<evidence type="ECO:0000256" key="2">
    <source>
        <dbReference type="ARBA" id="ARBA00022598"/>
    </source>
</evidence>
<organism evidence="11 12">
    <name type="scientific">Candidatus Staskawiczbacteria bacterium RIFCSPHIGHO2_01_FULL_36_16</name>
    <dbReference type="NCBI Taxonomy" id="1802200"/>
    <lineage>
        <taxon>Bacteria</taxon>
        <taxon>Candidatus Staskawicziibacteriota</taxon>
    </lineage>
</organism>
<dbReference type="Proteomes" id="UP000177190">
    <property type="component" value="Unassembled WGS sequence"/>
</dbReference>
<dbReference type="SUPFAM" id="SSF47323">
    <property type="entry name" value="Anticodon-binding domain of a subclass of class I aminoacyl-tRNA synthetases"/>
    <property type="match status" value="1"/>
</dbReference>
<dbReference type="CDD" id="cd00817">
    <property type="entry name" value="ValRS_core"/>
    <property type="match status" value="1"/>
</dbReference>
<dbReference type="EMBL" id="MHOM01000003">
    <property type="protein sequence ID" value="OGZ65624.1"/>
    <property type="molecule type" value="Genomic_DNA"/>
</dbReference>
<name>A0A1G2HSW0_9BACT</name>
<comment type="caution">
    <text evidence="11">The sequence shown here is derived from an EMBL/GenBank/DDBJ whole genome shotgun (WGS) entry which is preliminary data.</text>
</comment>
<evidence type="ECO:0000259" key="9">
    <source>
        <dbReference type="Pfam" id="PF00133"/>
    </source>
</evidence>
<evidence type="ECO:0000256" key="1">
    <source>
        <dbReference type="ARBA" id="ARBA00013169"/>
    </source>
</evidence>
<accession>A0A1G2HSW0</accession>
<keyword evidence="4" id="KW-0067">ATP-binding</keyword>
<evidence type="ECO:0000313" key="11">
    <source>
        <dbReference type="EMBL" id="OGZ65624.1"/>
    </source>
</evidence>
<dbReference type="Pfam" id="PF08264">
    <property type="entry name" value="Anticodon_1"/>
    <property type="match status" value="1"/>
</dbReference>
<dbReference type="GO" id="GO:0002161">
    <property type="term" value="F:aminoacyl-tRNA deacylase activity"/>
    <property type="evidence" value="ECO:0007669"/>
    <property type="project" value="InterPro"/>
</dbReference>
<comment type="catalytic activity">
    <reaction evidence="7">
        <text>tRNA(Val) + L-valine + ATP = L-valyl-tRNA(Val) + AMP + diphosphate</text>
        <dbReference type="Rhea" id="RHEA:10704"/>
        <dbReference type="Rhea" id="RHEA-COMP:9672"/>
        <dbReference type="Rhea" id="RHEA-COMP:9708"/>
        <dbReference type="ChEBI" id="CHEBI:30616"/>
        <dbReference type="ChEBI" id="CHEBI:33019"/>
        <dbReference type="ChEBI" id="CHEBI:57762"/>
        <dbReference type="ChEBI" id="CHEBI:78442"/>
        <dbReference type="ChEBI" id="CHEBI:78537"/>
        <dbReference type="ChEBI" id="CHEBI:456215"/>
        <dbReference type="EC" id="6.1.1.9"/>
    </reaction>
</comment>